<dbReference type="Gene3D" id="3.90.420.10">
    <property type="entry name" value="Oxidoreductase, molybdopterin-binding domain"/>
    <property type="match status" value="1"/>
</dbReference>
<comment type="caution">
    <text evidence="3">The sequence shown here is derived from an EMBL/GenBank/DDBJ whole genome shotgun (WGS) entry which is preliminary data.</text>
</comment>
<dbReference type="Proteomes" id="UP000317722">
    <property type="component" value="Unassembled WGS sequence"/>
</dbReference>
<keyword evidence="1" id="KW-0472">Membrane</keyword>
<dbReference type="Pfam" id="PF00174">
    <property type="entry name" value="Oxidored_molyb"/>
    <property type="match status" value="1"/>
</dbReference>
<feature type="domain" description="Oxidoreductase molybdopterin-binding" evidence="2">
    <location>
        <begin position="242"/>
        <end position="370"/>
    </location>
</feature>
<name>A0A502CX14_9MICO</name>
<evidence type="ECO:0000313" key="3">
    <source>
        <dbReference type="EMBL" id="TPG17807.1"/>
    </source>
</evidence>
<feature type="transmembrane region" description="Helical" evidence="1">
    <location>
        <begin position="192"/>
        <end position="212"/>
    </location>
</feature>
<protein>
    <recommendedName>
        <fullName evidence="2">Oxidoreductase molybdopterin-binding domain-containing protein</fullName>
    </recommendedName>
</protein>
<keyword evidence="1" id="KW-1133">Transmembrane helix</keyword>
<proteinExistence type="predicted"/>
<dbReference type="InterPro" id="IPR000572">
    <property type="entry name" value="OxRdtase_Mopterin-bd_dom"/>
</dbReference>
<keyword evidence="4" id="KW-1185">Reference proteome</keyword>
<evidence type="ECO:0000256" key="1">
    <source>
        <dbReference type="SAM" id="Phobius"/>
    </source>
</evidence>
<dbReference type="EMBL" id="RCZM01000002">
    <property type="protein sequence ID" value="TPG17807.1"/>
    <property type="molecule type" value="Genomic_DNA"/>
</dbReference>
<dbReference type="OrthoDB" id="5241952at2"/>
<dbReference type="AlphaFoldDB" id="A0A502CX14"/>
<feature type="transmembrane region" description="Helical" evidence="1">
    <location>
        <begin position="119"/>
        <end position="146"/>
    </location>
</feature>
<keyword evidence="1" id="KW-0812">Transmembrane</keyword>
<evidence type="ECO:0000313" key="4">
    <source>
        <dbReference type="Proteomes" id="UP000317722"/>
    </source>
</evidence>
<dbReference type="PANTHER" id="PTHR43032">
    <property type="entry name" value="PROTEIN-METHIONINE-SULFOXIDE REDUCTASE"/>
    <property type="match status" value="1"/>
</dbReference>
<dbReference type="SUPFAM" id="SSF56524">
    <property type="entry name" value="Oxidoreductase molybdopterin-binding domain"/>
    <property type="match status" value="1"/>
</dbReference>
<evidence type="ECO:0000259" key="2">
    <source>
        <dbReference type="Pfam" id="PF00174"/>
    </source>
</evidence>
<accession>A0A502CX14</accession>
<organism evidence="3 4">
    <name type="scientific">Pedococcus bigeumensis</name>
    <dbReference type="NCBI Taxonomy" id="433644"/>
    <lineage>
        <taxon>Bacteria</taxon>
        <taxon>Bacillati</taxon>
        <taxon>Actinomycetota</taxon>
        <taxon>Actinomycetes</taxon>
        <taxon>Micrococcales</taxon>
        <taxon>Intrasporangiaceae</taxon>
        <taxon>Pedococcus</taxon>
    </lineage>
</organism>
<dbReference type="InterPro" id="IPR036374">
    <property type="entry name" value="OxRdtase_Mopterin-bd_sf"/>
</dbReference>
<feature type="transmembrane region" description="Helical" evidence="1">
    <location>
        <begin position="152"/>
        <end position="171"/>
    </location>
</feature>
<feature type="transmembrane region" description="Helical" evidence="1">
    <location>
        <begin position="79"/>
        <end position="98"/>
    </location>
</feature>
<feature type="transmembrane region" description="Helical" evidence="1">
    <location>
        <begin position="54"/>
        <end position="73"/>
    </location>
</feature>
<sequence length="381" mass="41030">MLLPAHGFVLPSVHRMGRLVGGDVDRTGRVQDGRVKLSLEGCSQTPMNGRLANLALLVVVPLAAATGFMMFVLGSGPVWPVAILHGVVALLVVVLVPWKSPVVRRVLRRAGRQQRPGRVTSLVLGISVVLALVTGIVHVVGVLFASSTVTTLQLHVGVGILAVVLTVAHALQRRVRSRRTDLSRRSFVRLGVLTAVAIMLEAGVQATGALTARRGIRRPTGSFQLASSSVTAIPATSWLFDQVPELDLTSWRLAVTAGGSSRDWSLAELARWQDRQVAVLDCTGGWWTEQEWSGVRLSRLLPPGAGGTVDVTSATGYSRRLPLTDQLLLATAIDGVSLSPAHGAPARLVVPGRRGYHWVKWVVRISHDDRPWWVEPPLPVH</sequence>
<reference evidence="3 4" key="1">
    <citation type="journal article" date="2019" name="Environ. Microbiol.">
        <title>Species interactions and distinct microbial communities in high Arctic permafrost affected cryosols are associated with the CH4 and CO2 gas fluxes.</title>
        <authorList>
            <person name="Altshuler I."/>
            <person name="Hamel J."/>
            <person name="Turney S."/>
            <person name="Magnuson E."/>
            <person name="Levesque R."/>
            <person name="Greer C."/>
            <person name="Whyte L.G."/>
        </authorList>
    </citation>
    <scope>NUCLEOTIDE SEQUENCE [LARGE SCALE GENOMIC DNA]</scope>
    <source>
        <strain evidence="3 4">S9.3A</strain>
    </source>
</reference>
<gene>
    <name evidence="3" type="ORF">EAH86_05035</name>
</gene>